<name>H8H1U8_DEIGI</name>
<evidence type="ECO:0000313" key="2">
    <source>
        <dbReference type="Proteomes" id="UP000007575"/>
    </source>
</evidence>
<dbReference type="HOGENOM" id="CLU_985979_0_0_0"/>
<accession>H8H1U8</accession>
<organism evidence="1 2">
    <name type="scientific">Deinococcus gobiensis (strain DSM 21396 / JCM 16679 / CGMCC 1.7299 / I-0)</name>
    <dbReference type="NCBI Taxonomy" id="745776"/>
    <lineage>
        <taxon>Bacteria</taxon>
        <taxon>Thermotogati</taxon>
        <taxon>Deinococcota</taxon>
        <taxon>Deinococci</taxon>
        <taxon>Deinococcales</taxon>
        <taxon>Deinococcaceae</taxon>
        <taxon>Deinococcus</taxon>
    </lineage>
</organism>
<dbReference type="PATRIC" id="fig|745776.4.peg.3583"/>
<dbReference type="KEGG" id="dgo:DGo_PB0226"/>
<dbReference type="EMBL" id="CP002193">
    <property type="protein sequence ID" value="AFD27495.1"/>
    <property type="molecule type" value="Genomic_DNA"/>
</dbReference>
<keyword evidence="1" id="KW-0614">Plasmid</keyword>
<keyword evidence="2" id="KW-1185">Reference proteome</keyword>
<dbReference type="Proteomes" id="UP000007575">
    <property type="component" value="Plasmid P2"/>
</dbReference>
<sequence length="282" mass="31244">MMTLTALRASGVVDAAVLDRVEQASGQGGSLINHLSQQLGRQTEVVWAALTEHVGRSCFPTPASVGPVNTRLLSVQDATEYLLLPRVVQFQTVRLLTPDPFTRLEDVQALAPQLVRWVPGTQVILKLDVAPPAAWRELFSLCYPQAHAQARDPEDLVALTALLPRRLQATHKPTVEERVDAMATFHRLPYIDPAVTPLKPADYTHLPLEPFLTKRLHPHHTNERGQLVVLGTARTSEELELLQAKLHQLSEVLHQPMTLALCSTRRLTPLLTPLVPKDAPHV</sequence>
<geneLocation type="plasmid" evidence="1 2">
    <name>P2</name>
</geneLocation>
<protein>
    <submittedName>
        <fullName evidence="1">Uncharacterized protein</fullName>
    </submittedName>
</protein>
<evidence type="ECO:0000313" key="1">
    <source>
        <dbReference type="EMBL" id="AFD27495.1"/>
    </source>
</evidence>
<gene>
    <name evidence="1" type="ordered locus">DGo_PB0226</name>
</gene>
<reference evidence="1 2" key="1">
    <citation type="journal article" date="2012" name="PLoS ONE">
        <title>Genome sequence and transcriptome analysis of the radioresistant bacterium Deinococcus gobiensis: insights into the extreme environmental adaptations.</title>
        <authorList>
            <person name="Yuan M."/>
            <person name="Chen M."/>
            <person name="Zhang W."/>
            <person name="Lu W."/>
            <person name="Wang J."/>
            <person name="Yang M."/>
            <person name="Zhao P."/>
            <person name="Tang R."/>
            <person name="Li X."/>
            <person name="Hao Y."/>
            <person name="Zhou Z."/>
            <person name="Zhan Y."/>
            <person name="Yu H."/>
            <person name="Teng C."/>
            <person name="Yan Y."/>
            <person name="Ping S."/>
            <person name="Wang Y."/>
            <person name="Lin M."/>
        </authorList>
    </citation>
    <scope>NUCLEOTIDE SEQUENCE [LARGE SCALE GENOMIC DNA]</scope>
    <source>
        <strain evidence="2">DSM 21396 / JCM 16679 / CGMCC 1.7299 / I-0</strain>
        <plasmid evidence="1">P2</plasmid>
    </source>
</reference>
<proteinExistence type="predicted"/>
<dbReference type="AlphaFoldDB" id="H8H1U8"/>